<dbReference type="InterPro" id="IPR010921">
    <property type="entry name" value="Trp_repressor/repl_initiator"/>
</dbReference>
<dbReference type="NCBIfam" id="NF047595">
    <property type="entry name" value="IS66_ISRel24_TnpA"/>
    <property type="match status" value="1"/>
</dbReference>
<dbReference type="Proteomes" id="UP000589085">
    <property type="component" value="Unassembled WGS sequence"/>
</dbReference>
<dbReference type="GO" id="GO:0004803">
    <property type="term" value="F:transposase activity"/>
    <property type="evidence" value="ECO:0007669"/>
    <property type="project" value="InterPro"/>
</dbReference>
<evidence type="ECO:0000313" key="2">
    <source>
        <dbReference type="Proteomes" id="UP000589085"/>
    </source>
</evidence>
<name>A0A7W4NQZ5_9PROT</name>
<evidence type="ECO:0000313" key="1">
    <source>
        <dbReference type="EMBL" id="MBB2162897.1"/>
    </source>
</evidence>
<organism evidence="1 2">
    <name type="scientific">Gluconacetobacter sacchari</name>
    <dbReference type="NCBI Taxonomy" id="92759"/>
    <lineage>
        <taxon>Bacteria</taxon>
        <taxon>Pseudomonadati</taxon>
        <taxon>Pseudomonadota</taxon>
        <taxon>Alphaproteobacteria</taxon>
        <taxon>Acetobacterales</taxon>
        <taxon>Acetobacteraceae</taxon>
        <taxon>Gluconacetobacter</taxon>
    </lineage>
</organism>
<gene>
    <name evidence="1" type="ORF">HLH48_22740</name>
</gene>
<sequence length="121" mass="13980">MRIEIVSDRRRWHAPEFRERVVRASYESRLPLREVARQYGICPSLLFRWRKLAREGRQTKGKTAFVPVMMAPSPQAIEERQSGYVGQHGHTSLVFPDGVRLEFGTTVSGERLREIVSALRS</sequence>
<proteinExistence type="predicted"/>
<comment type="caution">
    <text evidence="1">The sequence shown here is derived from an EMBL/GenBank/DDBJ whole genome shotgun (WGS) entry which is preliminary data.</text>
</comment>
<dbReference type="AlphaFoldDB" id="A0A7W4NQZ5"/>
<dbReference type="InterPro" id="IPR002514">
    <property type="entry name" value="Transposase_8"/>
</dbReference>
<reference evidence="1 2" key="1">
    <citation type="submission" date="2020-04" db="EMBL/GenBank/DDBJ databases">
        <title>Description of novel Gluconacetobacter.</title>
        <authorList>
            <person name="Sombolestani A."/>
        </authorList>
    </citation>
    <scope>NUCLEOTIDE SEQUENCE [LARGE SCALE GENOMIC DNA]</scope>
    <source>
        <strain evidence="1 2">LMG 19747</strain>
    </source>
</reference>
<dbReference type="Pfam" id="PF01527">
    <property type="entry name" value="HTH_Tnp_1"/>
    <property type="match status" value="1"/>
</dbReference>
<dbReference type="PANTHER" id="PTHR37936">
    <property type="entry name" value="TRANSPOSASE INSC FOR INSERTION ELEMENT IS2A-RELATED"/>
    <property type="match status" value="1"/>
</dbReference>
<accession>A0A7W4NQZ5</accession>
<dbReference type="RefSeq" id="WP_182999705.1">
    <property type="nucleotide sequence ID" value="NZ_JABEQJ010000077.1"/>
</dbReference>
<protein>
    <submittedName>
        <fullName evidence="1">Transposase</fullName>
    </submittedName>
</protein>
<dbReference type="EMBL" id="JABEQJ010000077">
    <property type="protein sequence ID" value="MBB2162897.1"/>
    <property type="molecule type" value="Genomic_DNA"/>
</dbReference>
<dbReference type="SUPFAM" id="SSF48295">
    <property type="entry name" value="TrpR-like"/>
    <property type="match status" value="1"/>
</dbReference>
<dbReference type="GO" id="GO:0006313">
    <property type="term" value="P:DNA transposition"/>
    <property type="evidence" value="ECO:0007669"/>
    <property type="project" value="InterPro"/>
</dbReference>
<dbReference type="GO" id="GO:0043565">
    <property type="term" value="F:sequence-specific DNA binding"/>
    <property type="evidence" value="ECO:0007669"/>
    <property type="project" value="InterPro"/>
</dbReference>
<dbReference type="PANTHER" id="PTHR37936:SF3">
    <property type="entry name" value="TRANSPOSASE INSC FOR INSERTION ELEMENT IS2A-RELATED"/>
    <property type="match status" value="1"/>
</dbReference>